<keyword evidence="10 12" id="KW-0472">Membrane</keyword>
<evidence type="ECO:0000256" key="7">
    <source>
        <dbReference type="ARBA" id="ARBA00023004"/>
    </source>
</evidence>
<keyword evidence="18" id="KW-0675">Receptor</keyword>
<evidence type="ECO:0000256" key="14">
    <source>
        <dbReference type="RuleBase" id="RU003357"/>
    </source>
</evidence>
<feature type="domain" description="TonB-dependent receptor-like beta-barrel" evidence="16">
    <location>
        <begin position="277"/>
        <end position="652"/>
    </location>
</feature>
<dbReference type="PROSITE" id="PS52016">
    <property type="entry name" value="TONB_DEPENDENT_REC_3"/>
    <property type="match status" value="1"/>
</dbReference>
<proteinExistence type="inferred from homology"/>
<keyword evidence="2 12" id="KW-0813">Transport</keyword>
<evidence type="ECO:0000256" key="5">
    <source>
        <dbReference type="ARBA" id="ARBA00022692"/>
    </source>
</evidence>
<keyword evidence="9 14" id="KW-0798">TonB box</keyword>
<feature type="domain" description="TonB-dependent receptor plug" evidence="17">
    <location>
        <begin position="43"/>
        <end position="156"/>
    </location>
</feature>
<dbReference type="InterPro" id="IPR012910">
    <property type="entry name" value="Plug_dom"/>
</dbReference>
<dbReference type="InterPro" id="IPR039426">
    <property type="entry name" value="TonB-dep_rcpt-like"/>
</dbReference>
<dbReference type="PANTHER" id="PTHR32552:SF81">
    <property type="entry name" value="TONB-DEPENDENT OUTER MEMBRANE RECEPTOR"/>
    <property type="match status" value="1"/>
</dbReference>
<dbReference type="PANTHER" id="PTHR32552">
    <property type="entry name" value="FERRICHROME IRON RECEPTOR-RELATED"/>
    <property type="match status" value="1"/>
</dbReference>
<dbReference type="GO" id="GO:0006826">
    <property type="term" value="P:iron ion transport"/>
    <property type="evidence" value="ECO:0007669"/>
    <property type="project" value="UniProtKB-KW"/>
</dbReference>
<dbReference type="InterPro" id="IPR000531">
    <property type="entry name" value="Beta-barrel_TonB"/>
</dbReference>
<evidence type="ECO:0000256" key="2">
    <source>
        <dbReference type="ARBA" id="ARBA00022448"/>
    </source>
</evidence>
<dbReference type="InterPro" id="IPR010917">
    <property type="entry name" value="TonB_rcpt_CS"/>
</dbReference>
<comment type="similarity">
    <text evidence="12 14">Belongs to the TonB-dependent receptor family.</text>
</comment>
<evidence type="ECO:0000256" key="11">
    <source>
        <dbReference type="ARBA" id="ARBA00023237"/>
    </source>
</evidence>
<dbReference type="STRING" id="692370.A6F68_02454"/>
<evidence type="ECO:0000256" key="3">
    <source>
        <dbReference type="ARBA" id="ARBA00022452"/>
    </source>
</evidence>
<dbReference type="InterPro" id="IPR036942">
    <property type="entry name" value="Beta-barrel_TonB_sf"/>
</dbReference>
<keyword evidence="4" id="KW-0410">Iron transport</keyword>
<keyword evidence="11 12" id="KW-0998">Cell outer membrane</keyword>
<dbReference type="SUPFAM" id="SSF56935">
    <property type="entry name" value="Porins"/>
    <property type="match status" value="1"/>
</dbReference>
<gene>
    <name evidence="18" type="primary">cirA_6</name>
    <name evidence="18" type="ORF">A6F68_02454</name>
</gene>
<evidence type="ECO:0000256" key="15">
    <source>
        <dbReference type="SAM" id="SignalP"/>
    </source>
</evidence>
<evidence type="ECO:0000256" key="4">
    <source>
        <dbReference type="ARBA" id="ARBA00022496"/>
    </source>
</evidence>
<dbReference type="OrthoDB" id="9760333at2"/>
<sequence>MLARMLLASTIATSSMAAAQSSEQVPESGEEIIVTGERVARPIRETPSSVSVTTAEMLEASSADRLDQILEATPNVQVGSGEEGPAIRGQDSTGVLRNLFAFLGGTRPRVTVQIDGRPSTYYEYVNSSAGLWDVERVEVFRSPQTTTQGRNAIGGAIFVETLDPTYDWQGRARMLVGDQATRQGSLALSGPIVADQLAFRVSGDLRLGKTASDLADAIPGADVRRDDYGLARVKLLFEPKSIPDARLETTYVHTRAQSPQFEAVLPPYRERRAAIPQVTNGVHRIDVDAVTTRLDYEPAGAVLSTATFSFGDLVVQRFGLPGLGRTRVDGTDYSAEGILRWKASTGISLISGVNYIATRQRQSIDITGLGIGTGGFRDRQESLGLFGEATVRPVPPLSLTLGIRYQRDRQRRVGQVGAPPTGIALDYDGLFDAWLPKASLTYELAPRTTAGVLVQRAYNPGGTSISLFRLAEDSFQPETLWNYELFFRTSFAGGRGTLAANLFKNDIADAQRQQLVTIILPNGNPLDTPEFANAPVARSKGLEAELGYRAGRRLSLAAGIGLLRTRVVETVLPNDPTLGKVFQRAPRFSASGMVDWNPVDPLRLSVQLTHQSGYFSDDANTPALRIEPSTIVNLRGSLDAGPVTIFAYARNVFDTFYLTYIFPSRLGTAGDPRELGIGLEARF</sequence>
<keyword evidence="19" id="KW-1185">Reference proteome</keyword>
<dbReference type="Gene3D" id="2.40.170.20">
    <property type="entry name" value="TonB-dependent receptor, beta-barrel domain"/>
    <property type="match status" value="1"/>
</dbReference>
<evidence type="ECO:0000313" key="19">
    <source>
        <dbReference type="Proteomes" id="UP000092932"/>
    </source>
</evidence>
<dbReference type="InterPro" id="IPR037066">
    <property type="entry name" value="Plug_dom_sf"/>
</dbReference>
<keyword evidence="5 12" id="KW-0812">Transmembrane</keyword>
<feature type="chain" id="PRO_5008534183" evidence="15">
    <location>
        <begin position="18"/>
        <end position="683"/>
    </location>
</feature>
<dbReference type="Pfam" id="PF07715">
    <property type="entry name" value="Plug"/>
    <property type="match status" value="1"/>
</dbReference>
<evidence type="ECO:0000256" key="12">
    <source>
        <dbReference type="PROSITE-ProRule" id="PRU01360"/>
    </source>
</evidence>
<evidence type="ECO:0000313" key="18">
    <source>
        <dbReference type="EMBL" id="ANY20950.1"/>
    </source>
</evidence>
<dbReference type="Gene3D" id="2.170.130.10">
    <property type="entry name" value="TonB-dependent receptor, plug domain"/>
    <property type="match status" value="1"/>
</dbReference>
<dbReference type="KEGG" id="ado:A6F68_02454"/>
<comment type="subcellular location">
    <subcellularLocation>
        <location evidence="1 12">Cell outer membrane</location>
        <topology evidence="1 12">Multi-pass membrane protein</topology>
    </subcellularLocation>
</comment>
<keyword evidence="8" id="KW-0406">Ion transport</keyword>
<protein>
    <submittedName>
        <fullName evidence="18">Colicin I receptor</fullName>
    </submittedName>
</protein>
<evidence type="ECO:0000256" key="9">
    <source>
        <dbReference type="ARBA" id="ARBA00023077"/>
    </source>
</evidence>
<reference evidence="18 19" key="1">
    <citation type="submission" date="2016-07" db="EMBL/GenBank/DDBJ databases">
        <title>Complete genome sequence of Altererythrobacter dongtanensis KCTC 22672, a type strain with esterase isolated from tidal flat.</title>
        <authorList>
            <person name="Cheng H."/>
            <person name="Wu Y.-H."/>
            <person name="Zhou P."/>
            <person name="Huo Y.-Y."/>
            <person name="Wang C.-S."/>
            <person name="Xu X.-W."/>
        </authorList>
    </citation>
    <scope>NUCLEOTIDE SEQUENCE [LARGE SCALE GENOMIC DNA]</scope>
    <source>
        <strain evidence="18 19">KCTC 22672</strain>
    </source>
</reference>
<feature type="signal peptide" evidence="15">
    <location>
        <begin position="1"/>
        <end position="17"/>
    </location>
</feature>
<dbReference type="PROSITE" id="PS01156">
    <property type="entry name" value="TONB_DEPENDENT_REC_2"/>
    <property type="match status" value="1"/>
</dbReference>
<dbReference type="Proteomes" id="UP000092932">
    <property type="component" value="Chromosome"/>
</dbReference>
<evidence type="ECO:0000259" key="16">
    <source>
        <dbReference type="Pfam" id="PF00593"/>
    </source>
</evidence>
<dbReference type="GO" id="GO:0009279">
    <property type="term" value="C:cell outer membrane"/>
    <property type="evidence" value="ECO:0007669"/>
    <property type="project" value="UniProtKB-SubCell"/>
</dbReference>
<dbReference type="Pfam" id="PF00593">
    <property type="entry name" value="TonB_dep_Rec_b-barrel"/>
    <property type="match status" value="1"/>
</dbReference>
<name>A0A1B2AFN0_9SPHN</name>
<keyword evidence="3 12" id="KW-1134">Transmembrane beta strand</keyword>
<evidence type="ECO:0000256" key="1">
    <source>
        <dbReference type="ARBA" id="ARBA00004571"/>
    </source>
</evidence>
<keyword evidence="6 15" id="KW-0732">Signal</keyword>
<evidence type="ECO:0000256" key="6">
    <source>
        <dbReference type="ARBA" id="ARBA00022729"/>
    </source>
</evidence>
<keyword evidence="7" id="KW-0408">Iron</keyword>
<evidence type="ECO:0000259" key="17">
    <source>
        <dbReference type="Pfam" id="PF07715"/>
    </source>
</evidence>
<dbReference type="AlphaFoldDB" id="A0A1B2AFN0"/>
<feature type="short sequence motif" description="TonB C-terminal box" evidence="13">
    <location>
        <begin position="666"/>
        <end position="683"/>
    </location>
</feature>
<evidence type="ECO:0000256" key="13">
    <source>
        <dbReference type="PROSITE-ProRule" id="PRU10144"/>
    </source>
</evidence>
<evidence type="ECO:0000256" key="10">
    <source>
        <dbReference type="ARBA" id="ARBA00023136"/>
    </source>
</evidence>
<evidence type="ECO:0000256" key="8">
    <source>
        <dbReference type="ARBA" id="ARBA00023065"/>
    </source>
</evidence>
<accession>A0A1B2AFN0</accession>
<dbReference type="EMBL" id="CP016591">
    <property type="protein sequence ID" value="ANY20950.1"/>
    <property type="molecule type" value="Genomic_DNA"/>
</dbReference>
<dbReference type="RefSeq" id="WP_067680486.1">
    <property type="nucleotide sequence ID" value="NZ_CP016591.1"/>
</dbReference>
<organism evidence="18 19">
    <name type="scientific">Tsuneonella dongtanensis</name>
    <dbReference type="NCBI Taxonomy" id="692370"/>
    <lineage>
        <taxon>Bacteria</taxon>
        <taxon>Pseudomonadati</taxon>
        <taxon>Pseudomonadota</taxon>
        <taxon>Alphaproteobacteria</taxon>
        <taxon>Sphingomonadales</taxon>
        <taxon>Erythrobacteraceae</taxon>
        <taxon>Tsuneonella</taxon>
    </lineage>
</organism>